<name>A0ABN1H0X5_9ACTN</name>
<dbReference type="EMBL" id="BAAACA010000063">
    <property type="protein sequence ID" value="GAA0625843.1"/>
    <property type="molecule type" value="Genomic_DNA"/>
</dbReference>
<accession>A0ABN1H0X5</accession>
<gene>
    <name evidence="1" type="ORF">GCM10010394_65670</name>
</gene>
<evidence type="ECO:0000313" key="1">
    <source>
        <dbReference type="EMBL" id="GAA0625843.1"/>
    </source>
</evidence>
<sequence>MVAGTPALWVAFWSPRTASIAPGTSVAGLGIRASMTVLLAATRCVAWAPTVMELTKPDTEV</sequence>
<evidence type="ECO:0000313" key="2">
    <source>
        <dbReference type="Proteomes" id="UP001500668"/>
    </source>
</evidence>
<comment type="caution">
    <text evidence="1">The sequence shown here is derived from an EMBL/GenBank/DDBJ whole genome shotgun (WGS) entry which is preliminary data.</text>
</comment>
<dbReference type="Proteomes" id="UP001500668">
    <property type="component" value="Unassembled WGS sequence"/>
</dbReference>
<organism evidence="1 2">
    <name type="scientific">Streptomyces crystallinus</name>
    <dbReference type="NCBI Taxonomy" id="68191"/>
    <lineage>
        <taxon>Bacteria</taxon>
        <taxon>Bacillati</taxon>
        <taxon>Actinomycetota</taxon>
        <taxon>Actinomycetes</taxon>
        <taxon>Kitasatosporales</taxon>
        <taxon>Streptomycetaceae</taxon>
        <taxon>Streptomyces</taxon>
    </lineage>
</organism>
<keyword evidence="2" id="KW-1185">Reference proteome</keyword>
<proteinExistence type="predicted"/>
<protein>
    <submittedName>
        <fullName evidence="1">Uncharacterized protein</fullName>
    </submittedName>
</protein>
<reference evidence="1 2" key="1">
    <citation type="journal article" date="2019" name="Int. J. Syst. Evol. Microbiol.">
        <title>The Global Catalogue of Microorganisms (GCM) 10K type strain sequencing project: providing services to taxonomists for standard genome sequencing and annotation.</title>
        <authorList>
            <consortium name="The Broad Institute Genomics Platform"/>
            <consortium name="The Broad Institute Genome Sequencing Center for Infectious Disease"/>
            <person name="Wu L."/>
            <person name="Ma J."/>
        </authorList>
    </citation>
    <scope>NUCLEOTIDE SEQUENCE [LARGE SCALE GENOMIC DNA]</scope>
    <source>
        <strain evidence="1 2">JCM 5067</strain>
    </source>
</reference>